<evidence type="ECO:0000256" key="3">
    <source>
        <dbReference type="ARBA" id="ARBA00022448"/>
    </source>
</evidence>
<dbReference type="PANTHER" id="PTHR45939">
    <property type="entry name" value="PEROXISOMAL MEMBRANE PROTEIN PMP34-RELATED"/>
    <property type="match status" value="1"/>
</dbReference>
<dbReference type="SUPFAM" id="SSF103506">
    <property type="entry name" value="Mitochondrial carrier"/>
    <property type="match status" value="1"/>
</dbReference>
<dbReference type="eggNOG" id="KOG0769">
    <property type="taxonomic scope" value="Eukaryota"/>
</dbReference>
<dbReference type="HOGENOM" id="CLU_015166_6_3_1"/>
<keyword evidence="4 8" id="KW-0812">Transmembrane</keyword>
<dbReference type="GO" id="GO:0015217">
    <property type="term" value="F:ADP transmembrane transporter activity"/>
    <property type="evidence" value="ECO:0000318"/>
    <property type="project" value="GO_Central"/>
</dbReference>
<reference evidence="11 12" key="1">
    <citation type="journal article" date="2005" name="Science">
        <title>The genome of the basidiomycetous yeast and human pathogen Cryptococcus neoformans.</title>
        <authorList>
            <person name="Loftus B.J."/>
            <person name="Fung E."/>
            <person name="Roncaglia P."/>
            <person name="Rowley D."/>
            <person name="Amedeo P."/>
            <person name="Bruno D."/>
            <person name="Vamathevan J."/>
            <person name="Miranda M."/>
            <person name="Anderson I.J."/>
            <person name="Fraser J.A."/>
            <person name="Allen J.E."/>
            <person name="Bosdet I.E."/>
            <person name="Brent M.R."/>
            <person name="Chiu R."/>
            <person name="Doering T.L."/>
            <person name="Donlin M.J."/>
            <person name="D'Souza C.A."/>
            <person name="Fox D.S."/>
            <person name="Grinberg V."/>
            <person name="Fu J."/>
            <person name="Fukushima M."/>
            <person name="Haas B.J."/>
            <person name="Huang J.C."/>
            <person name="Janbon G."/>
            <person name="Jones S.J."/>
            <person name="Koo H.L."/>
            <person name="Krzywinski M.I."/>
            <person name="Kwon-Chung J.K."/>
            <person name="Lengeler K.B."/>
            <person name="Maiti R."/>
            <person name="Marra M.A."/>
            <person name="Marra R.E."/>
            <person name="Mathewson C.A."/>
            <person name="Mitchell T.G."/>
            <person name="Pertea M."/>
            <person name="Riggs F.R."/>
            <person name="Salzberg S.L."/>
            <person name="Schein J.E."/>
            <person name="Shvartsbeyn A."/>
            <person name="Shin H."/>
            <person name="Shumway M."/>
            <person name="Specht C.A."/>
            <person name="Suh B.B."/>
            <person name="Tenney A."/>
            <person name="Utterback T.R."/>
            <person name="Wickes B.L."/>
            <person name="Wortman J.R."/>
            <person name="Wye N.H."/>
            <person name="Kronstad J.W."/>
            <person name="Lodge J.K."/>
            <person name="Heitman J."/>
            <person name="Davis R.W."/>
            <person name="Fraser C.M."/>
            <person name="Hyman R.W."/>
        </authorList>
    </citation>
    <scope>NUCLEOTIDE SEQUENCE [LARGE SCALE GENOMIC DNA]</scope>
    <source>
        <strain evidence="12">JEC21 / ATCC MYA-565</strain>
    </source>
</reference>
<protein>
    <recommendedName>
        <fullName evidence="13">Mitochondrial carrier</fullName>
    </recommendedName>
</protein>
<dbReference type="Gene3D" id="1.50.40.10">
    <property type="entry name" value="Mitochondrial carrier domain"/>
    <property type="match status" value="1"/>
</dbReference>
<evidence type="ECO:0000256" key="2">
    <source>
        <dbReference type="ARBA" id="ARBA00006375"/>
    </source>
</evidence>
<dbReference type="InterPro" id="IPR023395">
    <property type="entry name" value="MCP_dom_sf"/>
</dbReference>
<evidence type="ECO:0008006" key="13">
    <source>
        <dbReference type="Google" id="ProtNLM"/>
    </source>
</evidence>
<keyword evidence="5" id="KW-0677">Repeat</keyword>
<dbReference type="STRING" id="214684.Q5K8U3"/>
<evidence type="ECO:0000256" key="1">
    <source>
        <dbReference type="ARBA" id="ARBA00004141"/>
    </source>
</evidence>
<evidence type="ECO:0000256" key="6">
    <source>
        <dbReference type="ARBA" id="ARBA00022989"/>
    </source>
</evidence>
<dbReference type="OrthoDB" id="18574at2759"/>
<dbReference type="EMBL" id="AE017352">
    <property type="protein sequence ID" value="AAW46695.2"/>
    <property type="molecule type" value="Genomic_DNA"/>
</dbReference>
<feature type="transmembrane region" description="Helical" evidence="10">
    <location>
        <begin position="196"/>
        <end position="217"/>
    </location>
</feature>
<dbReference type="RefSeq" id="XP_024513904.1">
    <property type="nucleotide sequence ID" value="XM_024658151.1"/>
</dbReference>
<comment type="similarity">
    <text evidence="2 9">Belongs to the mitochondrial carrier (TC 2.A.29) family.</text>
</comment>
<sequence>MQTKLPPLLQATSGALGSAVGNCIVFPLDVATTRMQHASKKPKAMRLSLILTLHRLLSRRHAMTRIYSGLKADTLSTLLSSFIYFYTYTALQKGLHQYRLKQAIYQAAPSPAGVGGLSSKASDTASTERTPLEELIIGVLAGVTSKGITLPISTVSVRQQVSESGEDEKRSALQTLLAINKEDGIRGLFSGFGPTIPLTLLPSLTLYIHSFLLRILVPERHRAHPPGVVTFFLGALSNALATIPLYPLILVKVLYQSGKEKENDKENQEESMFSTIRKFIRKEGIEGLYVGLEGQLVKGFVSQGVMMLVKQRVEERTIRFYRARS</sequence>
<evidence type="ECO:0000256" key="4">
    <source>
        <dbReference type="ARBA" id="ARBA00022692"/>
    </source>
</evidence>
<feature type="repeat" description="Solcar" evidence="8">
    <location>
        <begin position="129"/>
        <end position="215"/>
    </location>
</feature>
<dbReference type="PANTHER" id="PTHR45939:SF2">
    <property type="entry name" value="CARRIER PROTEIN, PUTATIVE (AFU_ORTHOLOGUE AFUA_2G13870)-RELATED"/>
    <property type="match status" value="1"/>
</dbReference>
<name>Q5K8U3_CRYD1</name>
<dbReference type="PaxDb" id="214684-Q5K8U3"/>
<evidence type="ECO:0000256" key="8">
    <source>
        <dbReference type="PROSITE-ProRule" id="PRU00282"/>
    </source>
</evidence>
<proteinExistence type="inferred from homology"/>
<dbReference type="GO" id="GO:0016020">
    <property type="term" value="C:membrane"/>
    <property type="evidence" value="ECO:0000318"/>
    <property type="project" value="GO_Central"/>
</dbReference>
<dbReference type="Pfam" id="PF00153">
    <property type="entry name" value="Mito_carr"/>
    <property type="match status" value="3"/>
</dbReference>
<dbReference type="GeneID" id="3254761"/>
<keyword evidence="6 10" id="KW-1133">Transmembrane helix</keyword>
<keyword evidence="12" id="KW-1185">Reference proteome</keyword>
<gene>
    <name evidence="11" type="ordered locus">CNL04480</name>
</gene>
<feature type="transmembrane region" description="Helical" evidence="10">
    <location>
        <begin position="229"/>
        <end position="255"/>
    </location>
</feature>
<evidence type="ECO:0000256" key="9">
    <source>
        <dbReference type="RuleBase" id="RU000488"/>
    </source>
</evidence>
<dbReference type="AlphaFoldDB" id="Q5K8U3"/>
<evidence type="ECO:0000256" key="10">
    <source>
        <dbReference type="SAM" id="Phobius"/>
    </source>
</evidence>
<dbReference type="InParanoid" id="Q5K8U3"/>
<dbReference type="KEGG" id="cne:CNL04480"/>
<evidence type="ECO:0000313" key="12">
    <source>
        <dbReference type="Proteomes" id="UP000002149"/>
    </source>
</evidence>
<dbReference type="InterPro" id="IPR018108">
    <property type="entry name" value="MCP_transmembrane"/>
</dbReference>
<dbReference type="InterPro" id="IPR052217">
    <property type="entry name" value="Mito/Peroxisomal_Carrier"/>
</dbReference>
<accession>Q5K8U3</accession>
<evidence type="ECO:0000256" key="5">
    <source>
        <dbReference type="ARBA" id="ARBA00022737"/>
    </source>
</evidence>
<evidence type="ECO:0000256" key="7">
    <source>
        <dbReference type="ARBA" id="ARBA00023136"/>
    </source>
</evidence>
<feature type="repeat" description="Solcar" evidence="8">
    <location>
        <begin position="225"/>
        <end position="316"/>
    </location>
</feature>
<keyword evidence="3 9" id="KW-0813">Transport</keyword>
<comment type="subcellular location">
    <subcellularLocation>
        <location evidence="1">Membrane</location>
        <topology evidence="1">Multi-pass membrane protein</topology>
    </subcellularLocation>
</comment>
<dbReference type="VEuPathDB" id="FungiDB:CNL04480"/>
<feature type="repeat" description="Solcar" evidence="8">
    <location>
        <begin position="5"/>
        <end position="94"/>
    </location>
</feature>
<organism evidence="11 12">
    <name type="scientific">Cryptococcus deneoformans (strain JEC21 / ATCC MYA-565)</name>
    <name type="common">Cryptococcus neoformans var. neoformans serotype D</name>
    <dbReference type="NCBI Taxonomy" id="214684"/>
    <lineage>
        <taxon>Eukaryota</taxon>
        <taxon>Fungi</taxon>
        <taxon>Dikarya</taxon>
        <taxon>Basidiomycota</taxon>
        <taxon>Agaricomycotina</taxon>
        <taxon>Tremellomycetes</taxon>
        <taxon>Tremellales</taxon>
        <taxon>Cryptococcaceae</taxon>
        <taxon>Cryptococcus</taxon>
        <taxon>Cryptococcus neoformans species complex</taxon>
    </lineage>
</organism>
<dbReference type="Proteomes" id="UP000002149">
    <property type="component" value="Chromosome 12"/>
</dbReference>
<keyword evidence="7 8" id="KW-0472">Membrane</keyword>
<dbReference type="PROSITE" id="PS50920">
    <property type="entry name" value="SOLCAR"/>
    <property type="match status" value="3"/>
</dbReference>
<evidence type="ECO:0000313" key="11">
    <source>
        <dbReference type="EMBL" id="AAW46695.2"/>
    </source>
</evidence>